<dbReference type="EnsemblMetazoa" id="ISCW004649-RA">
    <property type="protein sequence ID" value="ISCW004649-PA"/>
    <property type="gene ID" value="ISCW004649"/>
</dbReference>
<comment type="similarity">
    <text evidence="2">Belongs to the CDC50/LEM3 family.</text>
</comment>
<keyword evidence="5 6" id="KW-0472">Membrane</keyword>
<dbReference type="PaxDb" id="6945-B7PIG2"/>
<protein>
    <submittedName>
        <fullName evidence="7 8">Cell cycle control protein 50B, putative</fullName>
    </submittedName>
</protein>
<dbReference type="STRING" id="6945.B7PIG2"/>
<comment type="subcellular location">
    <subcellularLocation>
        <location evidence="1">Membrane</location>
        <topology evidence="1">Multi-pass membrane protein</topology>
    </subcellularLocation>
</comment>
<evidence type="ECO:0000256" key="4">
    <source>
        <dbReference type="ARBA" id="ARBA00022989"/>
    </source>
</evidence>
<evidence type="ECO:0000313" key="9">
    <source>
        <dbReference type="Proteomes" id="UP000001555"/>
    </source>
</evidence>
<reference evidence="8" key="2">
    <citation type="submission" date="2020-05" db="UniProtKB">
        <authorList>
            <consortium name="EnsemblMetazoa"/>
        </authorList>
    </citation>
    <scope>IDENTIFICATION</scope>
    <source>
        <strain evidence="8">wikel</strain>
    </source>
</reference>
<dbReference type="EMBL" id="DS718929">
    <property type="protein sequence ID" value="EEC06384.1"/>
    <property type="molecule type" value="Genomic_DNA"/>
</dbReference>
<dbReference type="AlphaFoldDB" id="B7PIG2"/>
<dbReference type="GO" id="GO:0045332">
    <property type="term" value="P:phospholipid translocation"/>
    <property type="evidence" value="ECO:0000318"/>
    <property type="project" value="GO_Central"/>
</dbReference>
<dbReference type="HOGENOM" id="CLU_025025_2_0_1"/>
<dbReference type="VEuPathDB" id="VectorBase:ISCI004649"/>
<keyword evidence="3 6" id="KW-0812">Transmembrane</keyword>
<feature type="transmembrane region" description="Helical" evidence="6">
    <location>
        <begin position="20"/>
        <end position="40"/>
    </location>
</feature>
<evidence type="ECO:0000313" key="7">
    <source>
        <dbReference type="EMBL" id="EEC06384.1"/>
    </source>
</evidence>
<dbReference type="GO" id="GO:0005783">
    <property type="term" value="C:endoplasmic reticulum"/>
    <property type="evidence" value="ECO:0000318"/>
    <property type="project" value="GO_Central"/>
</dbReference>
<evidence type="ECO:0000313" key="8">
    <source>
        <dbReference type="EnsemblMetazoa" id="ISCW004649-PA"/>
    </source>
</evidence>
<proteinExistence type="inferred from homology"/>
<dbReference type="EMBL" id="ABJB010713649">
    <property type="status" value="NOT_ANNOTATED_CDS"/>
    <property type="molecule type" value="Genomic_DNA"/>
</dbReference>
<dbReference type="Pfam" id="PF03381">
    <property type="entry name" value="CDC50"/>
    <property type="match status" value="1"/>
</dbReference>
<gene>
    <name evidence="7" type="ORF">IscW_ISCW004649</name>
</gene>
<dbReference type="InParanoid" id="B7PIG2"/>
<evidence type="ECO:0000256" key="6">
    <source>
        <dbReference type="SAM" id="Phobius"/>
    </source>
</evidence>
<dbReference type="Proteomes" id="UP000001555">
    <property type="component" value="Unassembled WGS sequence"/>
</dbReference>
<dbReference type="OrthoDB" id="340608at2759"/>
<accession>B7PIG2</accession>
<dbReference type="InterPro" id="IPR005045">
    <property type="entry name" value="CDC50/LEM3_fam"/>
</dbReference>
<dbReference type="EMBL" id="ABJB010357114">
    <property type="status" value="NOT_ANNOTATED_CDS"/>
    <property type="molecule type" value="Genomic_DNA"/>
</dbReference>
<dbReference type="EMBL" id="ABJB010634980">
    <property type="status" value="NOT_ANNOTATED_CDS"/>
    <property type="molecule type" value="Genomic_DNA"/>
</dbReference>
<dbReference type="PANTHER" id="PTHR10926">
    <property type="entry name" value="CELL CYCLE CONTROL PROTEIN 50"/>
    <property type="match status" value="1"/>
</dbReference>
<keyword evidence="4 6" id="KW-1133">Transmembrane helix</keyword>
<evidence type="ECO:0000256" key="5">
    <source>
        <dbReference type="ARBA" id="ARBA00023136"/>
    </source>
</evidence>
<keyword evidence="9" id="KW-1185">Reference proteome</keyword>
<dbReference type="VEuPathDB" id="VectorBase:ISCW004649"/>
<dbReference type="EMBL" id="ABJB010008233">
    <property type="status" value="NOT_ANNOTATED_CDS"/>
    <property type="molecule type" value="Genomic_DNA"/>
</dbReference>
<organism>
    <name type="scientific">Ixodes scapularis</name>
    <name type="common">Black-legged tick</name>
    <name type="synonym">Deer tick</name>
    <dbReference type="NCBI Taxonomy" id="6945"/>
    <lineage>
        <taxon>Eukaryota</taxon>
        <taxon>Metazoa</taxon>
        <taxon>Ecdysozoa</taxon>
        <taxon>Arthropoda</taxon>
        <taxon>Chelicerata</taxon>
        <taxon>Arachnida</taxon>
        <taxon>Acari</taxon>
        <taxon>Parasitiformes</taxon>
        <taxon>Ixodida</taxon>
        <taxon>Ixodoidea</taxon>
        <taxon>Ixodidae</taxon>
        <taxon>Ixodinae</taxon>
        <taxon>Ixodes</taxon>
    </lineage>
</organism>
<reference evidence="7 9" key="1">
    <citation type="submission" date="2008-03" db="EMBL/GenBank/DDBJ databases">
        <title>Annotation of Ixodes scapularis.</title>
        <authorList>
            <consortium name="Ixodes scapularis Genome Project Consortium"/>
            <person name="Caler E."/>
            <person name="Hannick L.I."/>
            <person name="Bidwell S."/>
            <person name="Joardar V."/>
            <person name="Thiagarajan M."/>
            <person name="Amedeo P."/>
            <person name="Galinsky K.J."/>
            <person name="Schobel S."/>
            <person name="Inman J."/>
            <person name="Hostetler J."/>
            <person name="Miller J."/>
            <person name="Hammond M."/>
            <person name="Megy K."/>
            <person name="Lawson D."/>
            <person name="Kodira C."/>
            <person name="Sutton G."/>
            <person name="Meyer J."/>
            <person name="Hill C.A."/>
            <person name="Birren B."/>
            <person name="Nene V."/>
            <person name="Collins F."/>
            <person name="Alarcon-Chaidez F."/>
            <person name="Wikel S."/>
            <person name="Strausberg R."/>
        </authorList>
    </citation>
    <scope>NUCLEOTIDE SEQUENCE [LARGE SCALE GENOMIC DNA]</scope>
    <source>
        <strain evidence="9">Wikel</strain>
        <strain evidence="7">Wikel colony</strain>
    </source>
</reference>
<dbReference type="EMBL" id="ABJB010420672">
    <property type="status" value="NOT_ANNOTATED_CDS"/>
    <property type="molecule type" value="Genomic_DNA"/>
</dbReference>
<dbReference type="GO" id="GO:0005886">
    <property type="term" value="C:plasma membrane"/>
    <property type="evidence" value="ECO:0000318"/>
    <property type="project" value="GO_Central"/>
</dbReference>
<name>B7PIG2_IXOSC</name>
<sequence>MPFWQQRLPGRQPILNAGNVSLPLIVVGLVFIPAGVAIFFSSNRLQEYQFDYTQCKRVNSNQTCASIIERDPRQSCVCLELIQLPEDFKEVVHIYYGLTKYYQNFRLYVQSRDDKQLLGEPHRSRSQCEPVARDGRTGYVYYPCGAIANSLFNDCLQ</sequence>
<evidence type="ECO:0000256" key="1">
    <source>
        <dbReference type="ARBA" id="ARBA00004141"/>
    </source>
</evidence>
<dbReference type="GO" id="GO:0005794">
    <property type="term" value="C:Golgi apparatus"/>
    <property type="evidence" value="ECO:0000318"/>
    <property type="project" value="GO_Central"/>
</dbReference>
<dbReference type="GO" id="GO:0015247">
    <property type="term" value="F:aminophospholipid flippase activity"/>
    <property type="evidence" value="ECO:0000318"/>
    <property type="project" value="GO_Central"/>
</dbReference>
<evidence type="ECO:0000256" key="2">
    <source>
        <dbReference type="ARBA" id="ARBA00009457"/>
    </source>
</evidence>
<dbReference type="VEuPathDB" id="VectorBase:ISCP_000518"/>
<evidence type="ECO:0000256" key="3">
    <source>
        <dbReference type="ARBA" id="ARBA00022692"/>
    </source>
</evidence>
<dbReference type="PANTHER" id="PTHR10926:SF0">
    <property type="entry name" value="CDC50, ISOFORM A"/>
    <property type="match status" value="1"/>
</dbReference>